<gene>
    <name evidence="1" type="ORF">FHS18_002993</name>
</gene>
<dbReference type="Proteomes" id="UP000570361">
    <property type="component" value="Unassembled WGS sequence"/>
</dbReference>
<dbReference type="Pfam" id="PF14398">
    <property type="entry name" value="ATPgrasp_YheCD"/>
    <property type="match status" value="1"/>
</dbReference>
<keyword evidence="1" id="KW-0436">Ligase</keyword>
<evidence type="ECO:0000313" key="1">
    <source>
        <dbReference type="EMBL" id="MBB3110926.1"/>
    </source>
</evidence>
<comment type="caution">
    <text evidence="1">The sequence shown here is derived from an EMBL/GenBank/DDBJ whole genome shotgun (WGS) entry which is preliminary data.</text>
</comment>
<dbReference type="AlphaFoldDB" id="A0A7W5AZ55"/>
<sequence length="219" mass="25070">MKNMLNEHGMVYIKPDQGTFGTGVIRSSKLSDSEFSYQLGTKKHTFSTFEGMAVSLSHVIGKRKYLIQRGIHLLEYHKRRFDIRVMVQKNPKNQWETTGIIGRLSHPEKIVTNYHSGGTLMSVGTLMSPHTTGSQYAEFQLGLKLLGTEIAKQLQGSYPGLKEIGIDIAVDRRLKPWVLEVNTLPDPYIFRKIGDSAVFRKIHRYCVHYGRFTRKKKRS</sequence>
<dbReference type="InterPro" id="IPR026838">
    <property type="entry name" value="YheC/D"/>
</dbReference>
<reference evidence="1 2" key="1">
    <citation type="submission" date="2020-08" db="EMBL/GenBank/DDBJ databases">
        <title>Genomic Encyclopedia of Type Strains, Phase III (KMG-III): the genomes of soil and plant-associated and newly described type strains.</title>
        <authorList>
            <person name="Whitman W."/>
        </authorList>
    </citation>
    <scope>NUCLEOTIDE SEQUENCE [LARGE SCALE GENOMIC DNA]</scope>
    <source>
        <strain evidence="1 2">CECT 5862</strain>
    </source>
</reference>
<dbReference type="Gene3D" id="3.30.470.20">
    <property type="entry name" value="ATP-grasp fold, B domain"/>
    <property type="match status" value="1"/>
</dbReference>
<proteinExistence type="predicted"/>
<dbReference type="SUPFAM" id="SSF56059">
    <property type="entry name" value="Glutathione synthetase ATP-binding domain-like"/>
    <property type="match status" value="1"/>
</dbReference>
<dbReference type="GO" id="GO:0016874">
    <property type="term" value="F:ligase activity"/>
    <property type="evidence" value="ECO:0007669"/>
    <property type="project" value="UniProtKB-KW"/>
</dbReference>
<dbReference type="EMBL" id="JACHXK010000005">
    <property type="protein sequence ID" value="MBB3110926.1"/>
    <property type="molecule type" value="Genomic_DNA"/>
</dbReference>
<keyword evidence="2" id="KW-1185">Reference proteome</keyword>
<protein>
    <submittedName>
        <fullName evidence="1">Glutathione synthase/RimK-type ligase-like ATP-grasp enzyme</fullName>
    </submittedName>
</protein>
<name>A0A7W5AZ55_9BACL</name>
<evidence type="ECO:0000313" key="2">
    <source>
        <dbReference type="Proteomes" id="UP000570361"/>
    </source>
</evidence>
<organism evidence="1 2">
    <name type="scientific">Paenibacillus phyllosphaerae</name>
    <dbReference type="NCBI Taxonomy" id="274593"/>
    <lineage>
        <taxon>Bacteria</taxon>
        <taxon>Bacillati</taxon>
        <taxon>Bacillota</taxon>
        <taxon>Bacilli</taxon>
        <taxon>Bacillales</taxon>
        <taxon>Paenibacillaceae</taxon>
        <taxon>Paenibacillus</taxon>
    </lineage>
</organism>
<accession>A0A7W5AZ55</accession>